<sequence>YKDNLRKMDLCKIWNFKVADCWFDNQLSPNIKPLHWKKEQIEDFRSKVRKHNQLINFRIDPEVKIQSKNDVTRYTE</sequence>
<accession>A0A0F9AYS5</accession>
<evidence type="ECO:0000313" key="1">
    <source>
        <dbReference type="EMBL" id="KKL06677.1"/>
    </source>
</evidence>
<comment type="caution">
    <text evidence="1">The sequence shown here is derived from an EMBL/GenBank/DDBJ whole genome shotgun (WGS) entry which is preliminary data.</text>
</comment>
<protein>
    <submittedName>
        <fullName evidence="1">Uncharacterized protein</fullName>
    </submittedName>
</protein>
<dbReference type="AlphaFoldDB" id="A0A0F9AYS5"/>
<organism evidence="1">
    <name type="scientific">marine sediment metagenome</name>
    <dbReference type="NCBI Taxonomy" id="412755"/>
    <lineage>
        <taxon>unclassified sequences</taxon>
        <taxon>metagenomes</taxon>
        <taxon>ecological metagenomes</taxon>
    </lineage>
</organism>
<proteinExistence type="predicted"/>
<gene>
    <name evidence="1" type="ORF">LCGC14_2593620</name>
</gene>
<reference evidence="1" key="1">
    <citation type="journal article" date="2015" name="Nature">
        <title>Complex archaea that bridge the gap between prokaryotes and eukaryotes.</title>
        <authorList>
            <person name="Spang A."/>
            <person name="Saw J.H."/>
            <person name="Jorgensen S.L."/>
            <person name="Zaremba-Niedzwiedzka K."/>
            <person name="Martijn J."/>
            <person name="Lind A.E."/>
            <person name="van Eijk R."/>
            <person name="Schleper C."/>
            <person name="Guy L."/>
            <person name="Ettema T.J."/>
        </authorList>
    </citation>
    <scope>NUCLEOTIDE SEQUENCE</scope>
</reference>
<dbReference type="EMBL" id="LAZR01043606">
    <property type="protein sequence ID" value="KKL06677.1"/>
    <property type="molecule type" value="Genomic_DNA"/>
</dbReference>
<feature type="non-terminal residue" evidence="1">
    <location>
        <position position="1"/>
    </location>
</feature>
<name>A0A0F9AYS5_9ZZZZ</name>